<evidence type="ECO:0000313" key="1">
    <source>
        <dbReference type="EMBL" id="GMN57022.1"/>
    </source>
</evidence>
<gene>
    <name evidence="1" type="ORF">TIFTF001_026136</name>
</gene>
<protein>
    <submittedName>
        <fullName evidence="1">Uncharacterized protein</fullName>
    </submittedName>
</protein>
<sequence>MMASKLPCVVPTRSRSGLVHGLSWIGLAASTTPWLRVTVSNLSVILDTRRWSLARLVVKLGKWSATRNNSPSFRPKNKRDGRNWFAGPEKSCEAVEGTGGNGDPSSRCCGCRQAHDLKSPNVDALRQPTSPLITQPPSVNSSSQGPIQGLRAAPSWVLGSIDLAKF</sequence>
<organism evidence="1 2">
    <name type="scientific">Ficus carica</name>
    <name type="common">Common fig</name>
    <dbReference type="NCBI Taxonomy" id="3494"/>
    <lineage>
        <taxon>Eukaryota</taxon>
        <taxon>Viridiplantae</taxon>
        <taxon>Streptophyta</taxon>
        <taxon>Embryophyta</taxon>
        <taxon>Tracheophyta</taxon>
        <taxon>Spermatophyta</taxon>
        <taxon>Magnoliopsida</taxon>
        <taxon>eudicotyledons</taxon>
        <taxon>Gunneridae</taxon>
        <taxon>Pentapetalae</taxon>
        <taxon>rosids</taxon>
        <taxon>fabids</taxon>
        <taxon>Rosales</taxon>
        <taxon>Moraceae</taxon>
        <taxon>Ficeae</taxon>
        <taxon>Ficus</taxon>
    </lineage>
</organism>
<accession>A0AA88ARS4</accession>
<keyword evidence="2" id="KW-1185">Reference proteome</keyword>
<dbReference type="AlphaFoldDB" id="A0AA88ARS4"/>
<name>A0AA88ARS4_FICCA</name>
<reference evidence="1" key="1">
    <citation type="submission" date="2023-07" db="EMBL/GenBank/DDBJ databases">
        <title>draft genome sequence of fig (Ficus carica).</title>
        <authorList>
            <person name="Takahashi T."/>
            <person name="Nishimura K."/>
        </authorList>
    </citation>
    <scope>NUCLEOTIDE SEQUENCE</scope>
</reference>
<comment type="caution">
    <text evidence="1">The sequence shown here is derived from an EMBL/GenBank/DDBJ whole genome shotgun (WGS) entry which is preliminary data.</text>
</comment>
<proteinExistence type="predicted"/>
<dbReference type="EMBL" id="BTGU01000067">
    <property type="protein sequence ID" value="GMN57022.1"/>
    <property type="molecule type" value="Genomic_DNA"/>
</dbReference>
<dbReference type="Proteomes" id="UP001187192">
    <property type="component" value="Unassembled WGS sequence"/>
</dbReference>
<evidence type="ECO:0000313" key="2">
    <source>
        <dbReference type="Proteomes" id="UP001187192"/>
    </source>
</evidence>